<gene>
    <name evidence="1" type="ORF">IMCC3088_1368</name>
</gene>
<dbReference type="GO" id="GO:0016853">
    <property type="term" value="F:isomerase activity"/>
    <property type="evidence" value="ECO:0007669"/>
    <property type="project" value="UniProtKB-KW"/>
</dbReference>
<dbReference type="InterPro" id="IPR046348">
    <property type="entry name" value="SIS_dom_sf"/>
</dbReference>
<name>F3L1M8_9GAMM</name>
<dbReference type="Proteomes" id="UP000005615">
    <property type="component" value="Unassembled WGS sequence"/>
</dbReference>
<dbReference type="PANTHER" id="PTHR30390:SF6">
    <property type="entry name" value="DNAA INITIATOR-ASSOCIATING PROTEIN DIAA"/>
    <property type="match status" value="1"/>
</dbReference>
<dbReference type="EMBL" id="AEIG01000034">
    <property type="protein sequence ID" value="EGG29731.1"/>
    <property type="molecule type" value="Genomic_DNA"/>
</dbReference>
<dbReference type="SUPFAM" id="SSF53697">
    <property type="entry name" value="SIS domain"/>
    <property type="match status" value="1"/>
</dbReference>
<dbReference type="InterPro" id="IPR050099">
    <property type="entry name" value="SIS_GmhA/DiaA_subfam"/>
</dbReference>
<dbReference type="InterPro" id="IPR035461">
    <property type="entry name" value="GmhA/DiaA"/>
</dbReference>
<dbReference type="Gene3D" id="3.40.50.10490">
    <property type="entry name" value="Glucose-6-phosphate isomerase like protein, domain 1"/>
    <property type="match status" value="1"/>
</dbReference>
<dbReference type="InterPro" id="IPR001347">
    <property type="entry name" value="SIS_dom"/>
</dbReference>
<dbReference type="GO" id="GO:0097367">
    <property type="term" value="F:carbohydrate derivative binding"/>
    <property type="evidence" value="ECO:0007669"/>
    <property type="project" value="InterPro"/>
</dbReference>
<dbReference type="eggNOG" id="COG0279">
    <property type="taxonomic scope" value="Bacteria"/>
</dbReference>
<sequence>MRLTSLDKKRLYRRIKASDNRGMTEYDLIANHFANTLQSVAEQVDSLAPAIEATGSLMADTLLRDGKLILCGLGPDAAAAQLLTTYLISRFELERPALPAINLAQGSSTTTGVIGASGANDLFSRQIKALGRPEDTLVCIASQQSHTALLRAIQTAHEIDMAVVLLCNHELGDLSSLMSGNDASITIQGDRASTVFELQIMCIHRLIELIEHTLFFNNMDGNL</sequence>
<dbReference type="PROSITE" id="PS51464">
    <property type="entry name" value="SIS"/>
    <property type="match status" value="1"/>
</dbReference>
<reference evidence="1 2" key="1">
    <citation type="journal article" date="2011" name="J. Bacteriol.">
        <title>Genome sequence of strain IMCC3088, a proteorhodopsin-containing marine bacterium belonging to the OM60/NOR5 clade.</title>
        <authorList>
            <person name="Jang Y."/>
            <person name="Oh H.M."/>
            <person name="Kang I."/>
            <person name="Lee K."/>
            <person name="Yang S.J."/>
            <person name="Cho J.C."/>
        </authorList>
    </citation>
    <scope>NUCLEOTIDE SEQUENCE [LARGE SCALE GENOMIC DNA]</scope>
    <source>
        <strain evidence="1 2">IMCC3088</strain>
    </source>
</reference>
<dbReference type="PANTHER" id="PTHR30390">
    <property type="entry name" value="SEDOHEPTULOSE 7-PHOSPHATE ISOMERASE / DNAA INITIATOR-ASSOCIATING FACTOR FOR REPLICATION INITIATION"/>
    <property type="match status" value="1"/>
</dbReference>
<accession>F3L1M8</accession>
<dbReference type="Pfam" id="PF13580">
    <property type="entry name" value="SIS_2"/>
    <property type="match status" value="1"/>
</dbReference>
<keyword evidence="2" id="KW-1185">Reference proteome</keyword>
<dbReference type="AlphaFoldDB" id="F3L1M8"/>
<evidence type="ECO:0000313" key="1">
    <source>
        <dbReference type="EMBL" id="EGG29731.1"/>
    </source>
</evidence>
<organism evidence="1 2">
    <name type="scientific">Aequoribacter fuscus</name>
    <dbReference type="NCBI Taxonomy" id="2518989"/>
    <lineage>
        <taxon>Bacteria</taxon>
        <taxon>Pseudomonadati</taxon>
        <taxon>Pseudomonadota</taxon>
        <taxon>Gammaproteobacteria</taxon>
        <taxon>Cellvibrionales</taxon>
        <taxon>Halieaceae</taxon>
        <taxon>Aequoribacter</taxon>
    </lineage>
</organism>
<dbReference type="STRING" id="2518989.IMCC3088_1368"/>
<proteinExistence type="predicted"/>
<evidence type="ECO:0000313" key="2">
    <source>
        <dbReference type="Proteomes" id="UP000005615"/>
    </source>
</evidence>
<protein>
    <submittedName>
        <fullName evidence="1">Phosphoheptose isomerase</fullName>
    </submittedName>
</protein>
<keyword evidence="1" id="KW-0413">Isomerase</keyword>
<comment type="caution">
    <text evidence="1">The sequence shown here is derived from an EMBL/GenBank/DDBJ whole genome shotgun (WGS) entry which is preliminary data.</text>
</comment>
<dbReference type="CDD" id="cd05006">
    <property type="entry name" value="SIS_GmhA"/>
    <property type="match status" value="1"/>
</dbReference>
<dbReference type="GO" id="GO:1901135">
    <property type="term" value="P:carbohydrate derivative metabolic process"/>
    <property type="evidence" value="ECO:0007669"/>
    <property type="project" value="InterPro"/>
</dbReference>